<dbReference type="AlphaFoldDB" id="A0A6I6MPY6"/>
<name>A0A6I6MPY6_9CAUL</name>
<dbReference type="Gene3D" id="3.40.50.880">
    <property type="match status" value="1"/>
</dbReference>
<protein>
    <recommendedName>
        <fullName evidence="3">DUF4350 domain-containing protein</fullName>
    </recommendedName>
</protein>
<organism evidence="1 2">
    <name type="scientific">Terricaulis silvestris</name>
    <dbReference type="NCBI Taxonomy" id="2686094"/>
    <lineage>
        <taxon>Bacteria</taxon>
        <taxon>Pseudomonadati</taxon>
        <taxon>Pseudomonadota</taxon>
        <taxon>Alphaproteobacteria</taxon>
        <taxon>Caulobacterales</taxon>
        <taxon>Caulobacteraceae</taxon>
        <taxon>Terricaulis</taxon>
    </lineage>
</organism>
<proteinExistence type="predicted"/>
<gene>
    <name evidence="1" type="ORF">DSM104635_03640</name>
</gene>
<dbReference type="EMBL" id="CP047045">
    <property type="protein sequence ID" value="QGZ96779.1"/>
    <property type="molecule type" value="Genomic_DNA"/>
</dbReference>
<dbReference type="KEGG" id="tsv:DSM104635_03640"/>
<accession>A0A6I6MPY6</accession>
<dbReference type="SUPFAM" id="SSF52317">
    <property type="entry name" value="Class I glutamine amidotransferase-like"/>
    <property type="match status" value="1"/>
</dbReference>
<evidence type="ECO:0008006" key="3">
    <source>
        <dbReference type="Google" id="ProtNLM"/>
    </source>
</evidence>
<reference evidence="2" key="1">
    <citation type="submission" date="2019-12" db="EMBL/GenBank/DDBJ databases">
        <title>Complete genome of Terracaulis silvestris 0127_4.</title>
        <authorList>
            <person name="Vieira S."/>
            <person name="Riedel T."/>
            <person name="Sproer C."/>
            <person name="Pascual J."/>
            <person name="Boedeker C."/>
            <person name="Overmann J."/>
        </authorList>
    </citation>
    <scope>NUCLEOTIDE SEQUENCE [LARGE SCALE GENOMIC DNA]</scope>
    <source>
        <strain evidence="2">0127_4</strain>
    </source>
</reference>
<dbReference type="RefSeq" id="WP_158767551.1">
    <property type="nucleotide sequence ID" value="NZ_CP047045.1"/>
</dbReference>
<dbReference type="Proteomes" id="UP000431269">
    <property type="component" value="Chromosome"/>
</dbReference>
<keyword evidence="2" id="KW-1185">Reference proteome</keyword>
<evidence type="ECO:0000313" key="1">
    <source>
        <dbReference type="EMBL" id="QGZ96779.1"/>
    </source>
</evidence>
<evidence type="ECO:0000313" key="2">
    <source>
        <dbReference type="Proteomes" id="UP000431269"/>
    </source>
</evidence>
<dbReference type="InterPro" id="IPR029062">
    <property type="entry name" value="Class_I_gatase-like"/>
</dbReference>
<sequence length="311" mass="32639">MHKIAGLVGLFLFGGIASLAALLFFQGQRPDYTWHPSATPPAFVNAHPRVLIDEGHHNASTAGLFGRYMPLARLLKAEGYDVVRGNARFTDGTLASTGILVIANASGAARLQFWGFNLPIGDRGDRGAAAFTALEIEAVRAWVERGGSLLLIADHAPFGAASAQLAAAFDVTMRGGSVEIPGATSDPLPFEQGALGDHPILSGVDQVFTFSGQSLSGPADATILLRLPHNAIEYVEVSRDEAAGTTTFEDQPAGPAQGLALNYGAGRVVVLGEAAMLTAQVRAGRPFGLSAPGGDNERFARNVMRWLAHDD</sequence>